<evidence type="ECO:0000256" key="1">
    <source>
        <dbReference type="SAM" id="MobiDB-lite"/>
    </source>
</evidence>
<dbReference type="Proteomes" id="UP000276194">
    <property type="component" value="Unassembled WGS sequence"/>
</dbReference>
<evidence type="ECO:0000313" key="2">
    <source>
        <dbReference type="EMBL" id="RMT20553.1"/>
    </source>
</evidence>
<protein>
    <submittedName>
        <fullName evidence="2">Uncharacterized protein</fullName>
    </submittedName>
</protein>
<feature type="non-terminal residue" evidence="2">
    <location>
        <position position="1"/>
    </location>
</feature>
<name>A0A3M5JBM8_PSEA0</name>
<evidence type="ECO:0000313" key="3">
    <source>
        <dbReference type="Proteomes" id="UP000276194"/>
    </source>
</evidence>
<reference evidence="2 3" key="1">
    <citation type="submission" date="2018-08" db="EMBL/GenBank/DDBJ databases">
        <title>Recombination of ecologically and evolutionarily significant loci maintains genetic cohesion in the Pseudomonas syringae species complex.</title>
        <authorList>
            <person name="Dillon M."/>
            <person name="Thakur S."/>
            <person name="Almeida R.N.D."/>
            <person name="Weir B.S."/>
            <person name="Guttman D.S."/>
        </authorList>
    </citation>
    <scope>NUCLEOTIDE SEQUENCE [LARGE SCALE GENOMIC DNA]</scope>
    <source>
        <strain evidence="2 3">ICMP 6941</strain>
    </source>
</reference>
<accession>A0A3M5JBM8</accession>
<feature type="region of interest" description="Disordered" evidence="1">
    <location>
        <begin position="1"/>
        <end position="25"/>
    </location>
</feature>
<feature type="compositionally biased region" description="Polar residues" evidence="1">
    <location>
        <begin position="1"/>
        <end position="12"/>
    </location>
</feature>
<proteinExistence type="predicted"/>
<gene>
    <name evidence="2" type="ORF">ALP52_02931</name>
</gene>
<comment type="caution">
    <text evidence="2">The sequence shown here is derived from an EMBL/GenBank/DDBJ whole genome shotgun (WGS) entry which is preliminary data.</text>
</comment>
<sequence length="100" mass="10972">ETRGDSQSSSNDGAAGDHPLEPIPGFAIQREPIVGTPAMRSTAWPGGQHYGVQLQKIPLGALHAMDRRTTASYSLLRKEATGPGICRYREDYDTRRLRHA</sequence>
<dbReference type="AlphaFoldDB" id="A0A3M5JBM8"/>
<dbReference type="EMBL" id="RBTD01000212">
    <property type="protein sequence ID" value="RMT20553.1"/>
    <property type="molecule type" value="Genomic_DNA"/>
</dbReference>
<organism evidence="2 3">
    <name type="scientific">Pseudomonas amygdali pv. mori</name>
    <dbReference type="NCBI Taxonomy" id="34065"/>
    <lineage>
        <taxon>Bacteria</taxon>
        <taxon>Pseudomonadati</taxon>
        <taxon>Pseudomonadota</taxon>
        <taxon>Gammaproteobacteria</taxon>
        <taxon>Pseudomonadales</taxon>
        <taxon>Pseudomonadaceae</taxon>
        <taxon>Pseudomonas</taxon>
        <taxon>Pseudomonas amygdali</taxon>
    </lineage>
</organism>